<organism evidence="1 2">
    <name type="scientific">Eleutherodactylus coqui</name>
    <name type="common">Puerto Rican coqui</name>
    <dbReference type="NCBI Taxonomy" id="57060"/>
    <lineage>
        <taxon>Eukaryota</taxon>
        <taxon>Metazoa</taxon>
        <taxon>Chordata</taxon>
        <taxon>Craniata</taxon>
        <taxon>Vertebrata</taxon>
        <taxon>Euteleostomi</taxon>
        <taxon>Amphibia</taxon>
        <taxon>Batrachia</taxon>
        <taxon>Anura</taxon>
        <taxon>Neobatrachia</taxon>
        <taxon>Hyloidea</taxon>
        <taxon>Eleutherodactylidae</taxon>
        <taxon>Eleutherodactylinae</taxon>
        <taxon>Eleutherodactylus</taxon>
        <taxon>Eleutherodactylus</taxon>
    </lineage>
</organism>
<dbReference type="EMBL" id="WNTK01000006">
    <property type="protein sequence ID" value="KAG9482703.1"/>
    <property type="molecule type" value="Genomic_DNA"/>
</dbReference>
<proteinExistence type="predicted"/>
<accession>A0A8J6K6J4</accession>
<protein>
    <submittedName>
        <fullName evidence="1">Uncharacterized protein</fullName>
    </submittedName>
</protein>
<name>A0A8J6K6J4_ELECQ</name>
<gene>
    <name evidence="1" type="ORF">GDO78_011384</name>
</gene>
<sequence length="109" mass="12573">MSTSRGQEERGLHVTHHFTCLVPILGVLSYCSKLLYFCTLCHFRLIHTPIMGHAHHPRRGDGQQEHIQLHTCCSPPLGQLRSRTTLMFSSRIRRYLLWDLEMDVTMTGA</sequence>
<dbReference type="Proteomes" id="UP000770717">
    <property type="component" value="Unassembled WGS sequence"/>
</dbReference>
<evidence type="ECO:0000313" key="2">
    <source>
        <dbReference type="Proteomes" id="UP000770717"/>
    </source>
</evidence>
<dbReference type="AlphaFoldDB" id="A0A8J6K6J4"/>
<keyword evidence="2" id="KW-1185">Reference proteome</keyword>
<comment type="caution">
    <text evidence="1">The sequence shown here is derived from an EMBL/GenBank/DDBJ whole genome shotgun (WGS) entry which is preliminary data.</text>
</comment>
<reference evidence="1" key="1">
    <citation type="thesis" date="2020" institute="ProQuest LLC" country="789 East Eisenhower Parkway, Ann Arbor, MI, USA">
        <title>Comparative Genomics and Chromosome Evolution.</title>
        <authorList>
            <person name="Mudd A.B."/>
        </authorList>
    </citation>
    <scope>NUCLEOTIDE SEQUENCE</scope>
    <source>
        <strain evidence="1">HN-11 Male</strain>
        <tissue evidence="1">Kidney and liver</tissue>
    </source>
</reference>
<evidence type="ECO:0000313" key="1">
    <source>
        <dbReference type="EMBL" id="KAG9482703.1"/>
    </source>
</evidence>